<evidence type="ECO:0000256" key="7">
    <source>
        <dbReference type="ARBA" id="ARBA00022958"/>
    </source>
</evidence>
<feature type="transmembrane region" description="Helical" evidence="13">
    <location>
        <begin position="438"/>
        <end position="456"/>
    </location>
</feature>
<organism evidence="14 15">
    <name type="scientific">Lepeophtheirus salmonis</name>
    <name type="common">Salmon louse</name>
    <name type="synonym">Caligus salmonis</name>
    <dbReference type="NCBI Taxonomy" id="72036"/>
    <lineage>
        <taxon>Eukaryota</taxon>
        <taxon>Metazoa</taxon>
        <taxon>Ecdysozoa</taxon>
        <taxon>Arthropoda</taxon>
        <taxon>Crustacea</taxon>
        <taxon>Multicrustacea</taxon>
        <taxon>Hexanauplia</taxon>
        <taxon>Copepoda</taxon>
        <taxon>Siphonostomatoida</taxon>
        <taxon>Caligidae</taxon>
        <taxon>Lepeophtheirus</taxon>
    </lineage>
</organism>
<dbReference type="InterPro" id="IPR027359">
    <property type="entry name" value="Volt_channel_dom_sf"/>
</dbReference>
<dbReference type="FunFam" id="3.30.710.10:FF:000053">
    <property type="entry name" value="potassium voltage-gated channel subfamily A member 4"/>
    <property type="match status" value="1"/>
</dbReference>
<evidence type="ECO:0000256" key="4">
    <source>
        <dbReference type="ARBA" id="ARBA00022692"/>
    </source>
</evidence>
<dbReference type="SUPFAM" id="SSF81324">
    <property type="entry name" value="Voltage-gated potassium channels"/>
    <property type="match status" value="1"/>
</dbReference>
<dbReference type="InterPro" id="IPR028325">
    <property type="entry name" value="VG_K_chnl"/>
</dbReference>
<feature type="region of interest" description="Disordered" evidence="12">
    <location>
        <begin position="39"/>
        <end position="65"/>
    </location>
</feature>
<evidence type="ECO:0000256" key="1">
    <source>
        <dbReference type="ARBA" id="ARBA00004141"/>
    </source>
</evidence>
<evidence type="ECO:0000256" key="5">
    <source>
        <dbReference type="ARBA" id="ARBA00022826"/>
    </source>
</evidence>
<feature type="transmembrane region" description="Helical" evidence="13">
    <location>
        <begin position="380"/>
        <end position="398"/>
    </location>
</feature>
<evidence type="ECO:0000256" key="6">
    <source>
        <dbReference type="ARBA" id="ARBA00022882"/>
    </source>
</evidence>
<dbReference type="OrthoDB" id="415460at2759"/>
<keyword evidence="7" id="KW-0630">Potassium</keyword>
<dbReference type="GO" id="GO:0008076">
    <property type="term" value="C:voltage-gated potassium channel complex"/>
    <property type="evidence" value="ECO:0007669"/>
    <property type="project" value="InterPro"/>
</dbReference>
<name>A0A7R8H934_LEPSM</name>
<evidence type="ECO:0000313" key="14">
    <source>
        <dbReference type="EMBL" id="CAF2948690.1"/>
    </source>
</evidence>
<dbReference type="GO" id="GO:0001508">
    <property type="term" value="P:action potential"/>
    <property type="evidence" value="ECO:0007669"/>
    <property type="project" value="TreeGrafter"/>
</dbReference>
<dbReference type="InterPro" id="IPR005821">
    <property type="entry name" value="Ion_trans_dom"/>
</dbReference>
<dbReference type="Pfam" id="PF02214">
    <property type="entry name" value="BTB_2"/>
    <property type="match status" value="1"/>
</dbReference>
<reference evidence="14" key="1">
    <citation type="submission" date="2021-02" db="EMBL/GenBank/DDBJ databases">
        <authorList>
            <person name="Bekaert M."/>
        </authorList>
    </citation>
    <scope>NUCLEOTIDE SEQUENCE</scope>
    <source>
        <strain evidence="14">IoA-00</strain>
    </source>
</reference>
<evidence type="ECO:0000256" key="8">
    <source>
        <dbReference type="ARBA" id="ARBA00022989"/>
    </source>
</evidence>
<keyword evidence="15" id="KW-1185">Reference proteome</keyword>
<protein>
    <submittedName>
        <fullName evidence="14">KCNA1</fullName>
    </submittedName>
</protein>
<evidence type="ECO:0000256" key="13">
    <source>
        <dbReference type="SAM" id="Phobius"/>
    </source>
</evidence>
<keyword evidence="8 13" id="KW-1133">Transmembrane helix</keyword>
<keyword evidence="9" id="KW-0406">Ion transport</keyword>
<feature type="region of interest" description="Disordered" evidence="12">
    <location>
        <begin position="162"/>
        <end position="194"/>
    </location>
</feature>
<dbReference type="InterPro" id="IPR003131">
    <property type="entry name" value="T1-type_BTB"/>
</dbReference>
<dbReference type="InterPro" id="IPR000210">
    <property type="entry name" value="BTB/POZ_dom"/>
</dbReference>
<dbReference type="InterPro" id="IPR011333">
    <property type="entry name" value="SKP1/BTB/POZ_sf"/>
</dbReference>
<dbReference type="GO" id="GO:0051260">
    <property type="term" value="P:protein homooligomerization"/>
    <property type="evidence" value="ECO:0007669"/>
    <property type="project" value="InterPro"/>
</dbReference>
<feature type="compositionally biased region" description="Low complexity" evidence="12">
    <location>
        <begin position="181"/>
        <end position="192"/>
    </location>
</feature>
<dbReference type="InterPro" id="IPR003972">
    <property type="entry name" value="K_chnl_volt-dep_Kv1"/>
</dbReference>
<gene>
    <name evidence="14" type="ORF">LSAA_10894</name>
</gene>
<keyword evidence="4 13" id="KW-0812">Transmembrane</keyword>
<keyword evidence="5" id="KW-0631">Potassium channel</keyword>
<dbReference type="Proteomes" id="UP000675881">
    <property type="component" value="Chromosome 5"/>
</dbReference>
<dbReference type="EMBL" id="HG994584">
    <property type="protein sequence ID" value="CAF2948690.1"/>
    <property type="molecule type" value="Genomic_DNA"/>
</dbReference>
<dbReference type="Gene3D" id="1.20.120.350">
    <property type="entry name" value="Voltage-gated potassium channels. Chain C"/>
    <property type="match status" value="2"/>
</dbReference>
<dbReference type="PRINTS" id="PR00169">
    <property type="entry name" value="KCHANNEL"/>
</dbReference>
<evidence type="ECO:0000313" key="15">
    <source>
        <dbReference type="Proteomes" id="UP000675881"/>
    </source>
</evidence>
<keyword evidence="11" id="KW-0407">Ion channel</keyword>
<evidence type="ECO:0000256" key="12">
    <source>
        <dbReference type="SAM" id="MobiDB-lite"/>
    </source>
</evidence>
<dbReference type="Pfam" id="PF00520">
    <property type="entry name" value="Ion_trans"/>
    <property type="match status" value="1"/>
</dbReference>
<dbReference type="SUPFAM" id="SSF54695">
    <property type="entry name" value="POZ domain"/>
    <property type="match status" value="1"/>
</dbReference>
<evidence type="ECO:0000256" key="11">
    <source>
        <dbReference type="ARBA" id="ARBA00023303"/>
    </source>
</evidence>
<feature type="compositionally biased region" description="Gly residues" evidence="12">
    <location>
        <begin position="39"/>
        <end position="53"/>
    </location>
</feature>
<dbReference type="PRINTS" id="PR01496">
    <property type="entry name" value="SHAKERCHANEL"/>
</dbReference>
<sequence>MAGASIAGLYGKIYGQNQVEDGSGRSGFLNFNFRTANKGGSGGGGGRDVGSGGKQLKDDHHKGGPQERCIRLLPRIVPFHLWITLLNGGVKHLPMPQEEVFTIVKNNNSSSRNSTSVNPEDSAALLLNRYSRSNYTTSSTLTSPVDQPYPVPTAFLVSPYEDPEEELSPSGLTSSSLVGHQQQQGSSPKSSKTFLSQLNNKKDTKKLKEDTKSSSCFFLLPSRRSSSESTVYTGQHHFHPVIHDHDYCERVVINVGGLRYETQIRTLNQFPDTLLGDPSRRIRYFDPVRNEYYFDRHRNCFEAIIYYYQSGGRLRRPVNVPLDVFSEEIQFYELGDYAITKFREDEGFIKEEEKPLPTNDLQRKVWLLFEYPESSQHARIVAIISVFVILLSIVIFCLETLPEFKHYKVFNTTANGTKIEEDEVPDVTDPFFIVEGRFVSFVAIIPYFITLATIVAEKEEVIAPKAPVSPNKEGNNQAMSLAILRVIRLVRVFRIFKLSRHSKGLQILGRKLKSIHARTWTPHVFSIHRSGSLFKYCVFCGGRLPALSLQVHSRRLLVGGCHHDHCRIRRHDAVPVIVSNFNYFYHRETDQEEMQSQNFNHVQSCPYMPGFLGESLKKNPALSESSSDILDLEEGIFSSNGNPSYLHHNCNTRHNNNIVTNLSIETDV</sequence>
<dbReference type="SMART" id="SM00225">
    <property type="entry name" value="BTB"/>
    <property type="match status" value="1"/>
</dbReference>
<dbReference type="PANTHER" id="PTHR11537">
    <property type="entry name" value="VOLTAGE-GATED POTASSIUM CHANNEL"/>
    <property type="match status" value="1"/>
</dbReference>
<dbReference type="GO" id="GO:0005251">
    <property type="term" value="F:delayed rectifier potassium channel activity"/>
    <property type="evidence" value="ECO:0007669"/>
    <property type="project" value="TreeGrafter"/>
</dbReference>
<keyword evidence="2" id="KW-0813">Transport</keyword>
<dbReference type="Gene3D" id="3.30.710.10">
    <property type="entry name" value="Potassium Channel Kv1.1, Chain A"/>
    <property type="match status" value="1"/>
</dbReference>
<evidence type="ECO:0000256" key="2">
    <source>
        <dbReference type="ARBA" id="ARBA00022448"/>
    </source>
</evidence>
<evidence type="ECO:0000256" key="9">
    <source>
        <dbReference type="ARBA" id="ARBA00023065"/>
    </source>
</evidence>
<keyword evidence="10 13" id="KW-0472">Membrane</keyword>
<dbReference type="PANTHER" id="PTHR11537:SF113">
    <property type="entry name" value="POTASSIUM VOLTAGE-GATED CHANNEL PROTEIN SHAKER"/>
    <property type="match status" value="1"/>
</dbReference>
<keyword evidence="3" id="KW-0633">Potassium transport</keyword>
<keyword evidence="6" id="KW-0851">Voltage-gated channel</keyword>
<feature type="compositionally biased region" description="Basic and acidic residues" evidence="12">
    <location>
        <begin position="55"/>
        <end position="65"/>
    </location>
</feature>
<feature type="compositionally biased region" description="Polar residues" evidence="12">
    <location>
        <begin position="170"/>
        <end position="180"/>
    </location>
</feature>
<comment type="subcellular location">
    <subcellularLocation>
        <location evidence="1">Membrane</location>
        <topology evidence="1">Multi-pass membrane protein</topology>
    </subcellularLocation>
</comment>
<evidence type="ECO:0000256" key="3">
    <source>
        <dbReference type="ARBA" id="ARBA00022538"/>
    </source>
</evidence>
<accession>A0A7R8H934</accession>
<dbReference type="AlphaFoldDB" id="A0A7R8H934"/>
<evidence type="ECO:0000256" key="10">
    <source>
        <dbReference type="ARBA" id="ARBA00023136"/>
    </source>
</evidence>
<proteinExistence type="predicted"/>